<evidence type="ECO:0000256" key="17">
    <source>
        <dbReference type="ARBA" id="ARBA00047899"/>
    </source>
</evidence>
<feature type="transmembrane region" description="Helical" evidence="20">
    <location>
        <begin position="555"/>
        <end position="579"/>
    </location>
</feature>
<keyword evidence="11" id="KW-0418">Kinase</keyword>
<dbReference type="InterPro" id="IPR011009">
    <property type="entry name" value="Kinase-like_dom_sf"/>
</dbReference>
<dbReference type="AlphaFoldDB" id="A0A7N2LK78"/>
<dbReference type="Pfam" id="PF13855">
    <property type="entry name" value="LRR_8"/>
    <property type="match status" value="1"/>
</dbReference>
<dbReference type="Proteomes" id="UP000594261">
    <property type="component" value="Chromosome 4"/>
</dbReference>
<keyword evidence="9" id="KW-0677">Repeat</keyword>
<keyword evidence="7 20" id="KW-0812">Transmembrane</keyword>
<dbReference type="Gramene" id="QL04p077526:mrna">
    <property type="protein sequence ID" value="QL04p077526:mrna"/>
    <property type="gene ID" value="QL04p077526"/>
</dbReference>
<keyword evidence="13 20" id="KW-1133">Transmembrane helix</keyword>
<dbReference type="EC" id="2.7.11.1" evidence="2"/>
<evidence type="ECO:0000256" key="2">
    <source>
        <dbReference type="ARBA" id="ARBA00012513"/>
    </source>
</evidence>
<evidence type="ECO:0000256" key="6">
    <source>
        <dbReference type="ARBA" id="ARBA00022679"/>
    </source>
</evidence>
<organism evidence="22 23">
    <name type="scientific">Quercus lobata</name>
    <name type="common">Valley oak</name>
    <dbReference type="NCBI Taxonomy" id="97700"/>
    <lineage>
        <taxon>Eukaryota</taxon>
        <taxon>Viridiplantae</taxon>
        <taxon>Streptophyta</taxon>
        <taxon>Embryophyta</taxon>
        <taxon>Tracheophyta</taxon>
        <taxon>Spermatophyta</taxon>
        <taxon>Magnoliopsida</taxon>
        <taxon>eudicotyledons</taxon>
        <taxon>Gunneridae</taxon>
        <taxon>Pentapetalae</taxon>
        <taxon>rosids</taxon>
        <taxon>fabids</taxon>
        <taxon>Fagales</taxon>
        <taxon>Fagaceae</taxon>
        <taxon>Quercus</taxon>
    </lineage>
</organism>
<keyword evidence="4" id="KW-0597">Phosphoprotein</keyword>
<evidence type="ECO:0000256" key="9">
    <source>
        <dbReference type="ARBA" id="ARBA00022737"/>
    </source>
</evidence>
<feature type="domain" description="Protein kinase" evidence="21">
    <location>
        <begin position="617"/>
        <end position="891"/>
    </location>
</feature>
<dbReference type="PROSITE" id="PS51450">
    <property type="entry name" value="LRR"/>
    <property type="match status" value="1"/>
</dbReference>
<dbReference type="PROSITE" id="PS00107">
    <property type="entry name" value="PROTEIN_KINASE_ATP"/>
    <property type="match status" value="1"/>
</dbReference>
<dbReference type="InterPro" id="IPR021720">
    <property type="entry name" value="Malectin_dom"/>
</dbReference>
<dbReference type="Pfam" id="PF00560">
    <property type="entry name" value="LRR_1"/>
    <property type="match status" value="1"/>
</dbReference>
<dbReference type="PROSITE" id="PS00108">
    <property type="entry name" value="PROTEIN_KINASE_ST"/>
    <property type="match status" value="1"/>
</dbReference>
<name>A0A7N2LK78_QUELO</name>
<evidence type="ECO:0000256" key="15">
    <source>
        <dbReference type="ARBA" id="ARBA00023170"/>
    </source>
</evidence>
<keyword evidence="12 19" id="KW-0067">ATP-binding</keyword>
<dbReference type="InterPro" id="IPR000719">
    <property type="entry name" value="Prot_kinase_dom"/>
</dbReference>
<evidence type="ECO:0000256" key="13">
    <source>
        <dbReference type="ARBA" id="ARBA00022989"/>
    </source>
</evidence>
<keyword evidence="14 20" id="KW-0472">Membrane</keyword>
<evidence type="ECO:0000313" key="23">
    <source>
        <dbReference type="Proteomes" id="UP000594261"/>
    </source>
</evidence>
<evidence type="ECO:0000313" key="22">
    <source>
        <dbReference type="EnsemblPlants" id="QL04p077526:mrna"/>
    </source>
</evidence>
<dbReference type="Pfam" id="PF11721">
    <property type="entry name" value="Malectin"/>
    <property type="match status" value="1"/>
</dbReference>
<evidence type="ECO:0000256" key="1">
    <source>
        <dbReference type="ARBA" id="ARBA00004479"/>
    </source>
</evidence>
<dbReference type="Gene3D" id="1.10.510.10">
    <property type="entry name" value="Transferase(Phosphotransferase) domain 1"/>
    <property type="match status" value="1"/>
</dbReference>
<dbReference type="FunFam" id="2.60.120.430:FF:000002">
    <property type="entry name" value="Leucine-rich repeat receptor-like protein kinase"/>
    <property type="match status" value="1"/>
</dbReference>
<dbReference type="SUPFAM" id="SSF52058">
    <property type="entry name" value="L domain-like"/>
    <property type="match status" value="1"/>
</dbReference>
<evidence type="ECO:0000256" key="12">
    <source>
        <dbReference type="ARBA" id="ARBA00022840"/>
    </source>
</evidence>
<dbReference type="FunFam" id="3.30.200.20:FF:000140">
    <property type="entry name" value="Leucine-rich repeat receptor-like protein kinase"/>
    <property type="match status" value="1"/>
</dbReference>
<evidence type="ECO:0000256" key="19">
    <source>
        <dbReference type="PROSITE-ProRule" id="PRU10141"/>
    </source>
</evidence>
<evidence type="ECO:0000256" key="16">
    <source>
        <dbReference type="ARBA" id="ARBA00023180"/>
    </source>
</evidence>
<protein>
    <recommendedName>
        <fullName evidence="2">non-specific serine/threonine protein kinase</fullName>
        <ecNumber evidence="2">2.7.11.1</ecNumber>
    </recommendedName>
</protein>
<dbReference type="InParanoid" id="A0A7N2LK78"/>
<dbReference type="InterPro" id="IPR051824">
    <property type="entry name" value="LRR_Rcpt-Like_S/T_Kinase"/>
</dbReference>
<evidence type="ECO:0000256" key="7">
    <source>
        <dbReference type="ARBA" id="ARBA00022692"/>
    </source>
</evidence>
<dbReference type="SUPFAM" id="SSF56112">
    <property type="entry name" value="Protein kinase-like (PK-like)"/>
    <property type="match status" value="1"/>
</dbReference>
<keyword evidence="8" id="KW-0732">Signal</keyword>
<dbReference type="InterPro" id="IPR008271">
    <property type="entry name" value="Ser/Thr_kinase_AS"/>
</dbReference>
<sequence>MRYIDSCGFRGEIPSTFSNLKNLQFVWASDNELTGRIPEFIGNWSSLIFLRLEGNSFEGPIPSTFSNLTSMRHLMISDVSNGGSSLAFMKDMKSISVLYLRNNNISDSIPLNIGGYQNLRQLDLSFNSIKGKIPDSLFLMSSLTHLSLGNNKLDGTLPTRKNRSLIYIDLSYNYLLGDRPSWVNETNLRLLSLSLLSSAFHSFLSASSFFSLADLAEAANLAADLAEAADLAGAIVVLHSSLFTLILFISHPQAALVAVGVVAVVAVGDDDDDNDSAGAPVHVCHTIDSLCSPLTHSLISKGNLVGNYFTTESPGISAFPSGLNCLQRSFPCNRGSGIYSEFAIKCGGPQITSSTGIIYERDNDSLNETTYYVTNTRKWAVTNAGYFTGGTEVYTTLYQYNSSNNSEFTNTLDSKLFQTARLSPSSLRYYGLGLKNGNYNVTLQFAEIAFPSSATWRSLGRRVFDIYIQGDLVLKDFDIKREADGLSFRAVQKDFKVLVSENYLEIHLFWAGKGTCCIPEIGTYGPSISAISATPAPDFLLNVGKKPSGNKKNKIGLIVAIFVGAVGVLSFLFVFVVFFNTRRRKNLQTNDYDDLLGLDARPFTFSYAELKIATNDFIPANKLGEGGFGIVYKGTLNDGRVVAVKQLSAASHQGKNQFVTEIAIISAVQHRNLVKLYGCCVEANKRLLVYEYLENKSLDQALFGERSLNLNWSTRYAICLGVARGLAYLHEESRPRIVHRDVKASNILLDSDLIPKISDFGLAKLYDDNKSHISTGLAGTIGYLAPEYAMRGHLTEKTDVFAFGIVALEIVSGRLNSDSSLEEEKTYLLEWAWQLHENNCEVDLVDAKLSEFNEEEVKRVMGVSFLCTQTSPTLRPSMSRVVAMLLGDIEVSTVTSKPGYLTDWKFNETTSLRNDVAARGTVSIYYDHSESTSMVGFVDNLPASSSKTMLGKAIKEGR</sequence>
<dbReference type="InterPro" id="IPR032675">
    <property type="entry name" value="LRR_dom_sf"/>
</dbReference>
<evidence type="ECO:0000256" key="3">
    <source>
        <dbReference type="ARBA" id="ARBA00022527"/>
    </source>
</evidence>
<keyword evidence="3" id="KW-0723">Serine/threonine-protein kinase</keyword>
<dbReference type="FunFam" id="1.10.510.10:FF:000044">
    <property type="entry name" value="Putative LRR receptor-like serine/threonine-protein kinase"/>
    <property type="match status" value="1"/>
</dbReference>
<keyword evidence="15" id="KW-0675">Receptor</keyword>
<dbReference type="PANTHER" id="PTHR48006">
    <property type="entry name" value="LEUCINE-RICH REPEAT-CONTAINING PROTEIN DDB_G0281931-RELATED"/>
    <property type="match status" value="1"/>
</dbReference>
<keyword evidence="6" id="KW-0808">Transferase</keyword>
<dbReference type="GO" id="GO:0004674">
    <property type="term" value="F:protein serine/threonine kinase activity"/>
    <property type="evidence" value="ECO:0007669"/>
    <property type="project" value="UniProtKB-KW"/>
</dbReference>
<evidence type="ECO:0000256" key="14">
    <source>
        <dbReference type="ARBA" id="ARBA00023136"/>
    </source>
</evidence>
<evidence type="ECO:0000256" key="10">
    <source>
        <dbReference type="ARBA" id="ARBA00022741"/>
    </source>
</evidence>
<evidence type="ECO:0000256" key="4">
    <source>
        <dbReference type="ARBA" id="ARBA00022553"/>
    </source>
</evidence>
<reference evidence="22" key="2">
    <citation type="submission" date="2021-01" db="UniProtKB">
        <authorList>
            <consortium name="EnsemblPlants"/>
        </authorList>
    </citation>
    <scope>IDENTIFICATION</scope>
</reference>
<proteinExistence type="predicted"/>
<dbReference type="PANTHER" id="PTHR48006:SF62">
    <property type="entry name" value="LEUCINE-RICH REPEAT TRANSMEMBRANE PROTEIN KINASE"/>
    <property type="match status" value="1"/>
</dbReference>
<dbReference type="InterPro" id="IPR001245">
    <property type="entry name" value="Ser-Thr/Tyr_kinase_cat_dom"/>
</dbReference>
<dbReference type="EnsemblPlants" id="QL04p077526:mrna">
    <property type="protein sequence ID" value="QL04p077526:mrna"/>
    <property type="gene ID" value="QL04p077526"/>
</dbReference>
<comment type="catalytic activity">
    <reaction evidence="18">
        <text>L-seryl-[protein] + ATP = O-phospho-L-seryl-[protein] + ADP + H(+)</text>
        <dbReference type="Rhea" id="RHEA:17989"/>
        <dbReference type="Rhea" id="RHEA-COMP:9863"/>
        <dbReference type="Rhea" id="RHEA-COMP:11604"/>
        <dbReference type="ChEBI" id="CHEBI:15378"/>
        <dbReference type="ChEBI" id="CHEBI:29999"/>
        <dbReference type="ChEBI" id="CHEBI:30616"/>
        <dbReference type="ChEBI" id="CHEBI:83421"/>
        <dbReference type="ChEBI" id="CHEBI:456216"/>
        <dbReference type="EC" id="2.7.11.1"/>
    </reaction>
</comment>
<keyword evidence="23" id="KW-1185">Reference proteome</keyword>
<dbReference type="Pfam" id="PF07714">
    <property type="entry name" value="PK_Tyr_Ser-Thr"/>
    <property type="match status" value="1"/>
</dbReference>
<evidence type="ECO:0000256" key="18">
    <source>
        <dbReference type="ARBA" id="ARBA00048679"/>
    </source>
</evidence>
<evidence type="ECO:0000256" key="20">
    <source>
        <dbReference type="SAM" id="Phobius"/>
    </source>
</evidence>
<dbReference type="Gene3D" id="3.30.200.20">
    <property type="entry name" value="Phosphorylase Kinase, domain 1"/>
    <property type="match status" value="1"/>
</dbReference>
<dbReference type="GO" id="GO:0005886">
    <property type="term" value="C:plasma membrane"/>
    <property type="evidence" value="ECO:0007669"/>
    <property type="project" value="TreeGrafter"/>
</dbReference>
<dbReference type="OMA" id="CHARTMT"/>
<evidence type="ECO:0000256" key="5">
    <source>
        <dbReference type="ARBA" id="ARBA00022614"/>
    </source>
</evidence>
<dbReference type="InterPro" id="IPR017441">
    <property type="entry name" value="Protein_kinase_ATP_BS"/>
</dbReference>
<dbReference type="Gene3D" id="3.80.10.10">
    <property type="entry name" value="Ribonuclease Inhibitor"/>
    <property type="match status" value="1"/>
</dbReference>
<feature type="binding site" evidence="19">
    <location>
        <position position="645"/>
    </location>
    <ligand>
        <name>ATP</name>
        <dbReference type="ChEBI" id="CHEBI:30616"/>
    </ligand>
</feature>
<comment type="catalytic activity">
    <reaction evidence="17">
        <text>L-threonyl-[protein] + ATP = O-phospho-L-threonyl-[protein] + ADP + H(+)</text>
        <dbReference type="Rhea" id="RHEA:46608"/>
        <dbReference type="Rhea" id="RHEA-COMP:11060"/>
        <dbReference type="Rhea" id="RHEA-COMP:11605"/>
        <dbReference type="ChEBI" id="CHEBI:15378"/>
        <dbReference type="ChEBI" id="CHEBI:30013"/>
        <dbReference type="ChEBI" id="CHEBI:30616"/>
        <dbReference type="ChEBI" id="CHEBI:61977"/>
        <dbReference type="ChEBI" id="CHEBI:456216"/>
        <dbReference type="EC" id="2.7.11.1"/>
    </reaction>
</comment>
<dbReference type="EMBL" id="LRBV02000004">
    <property type="status" value="NOT_ANNOTATED_CDS"/>
    <property type="molecule type" value="Genomic_DNA"/>
</dbReference>
<accession>A0A7N2LK78</accession>
<dbReference type="SMART" id="SM00220">
    <property type="entry name" value="S_TKc"/>
    <property type="match status" value="1"/>
</dbReference>
<evidence type="ECO:0000256" key="8">
    <source>
        <dbReference type="ARBA" id="ARBA00022729"/>
    </source>
</evidence>
<keyword evidence="5" id="KW-0433">Leucine-rich repeat</keyword>
<dbReference type="InterPro" id="IPR001611">
    <property type="entry name" value="Leu-rich_rpt"/>
</dbReference>
<dbReference type="PROSITE" id="PS50011">
    <property type="entry name" value="PROTEIN_KINASE_DOM"/>
    <property type="match status" value="1"/>
</dbReference>
<reference evidence="22 23" key="1">
    <citation type="journal article" date="2016" name="G3 (Bethesda)">
        <title>First Draft Assembly and Annotation of the Genome of a California Endemic Oak Quercus lobata Nee (Fagaceae).</title>
        <authorList>
            <person name="Sork V.L."/>
            <person name="Fitz-Gibbon S.T."/>
            <person name="Puiu D."/>
            <person name="Crepeau M."/>
            <person name="Gugger P.F."/>
            <person name="Sherman R."/>
            <person name="Stevens K."/>
            <person name="Langley C.H."/>
            <person name="Pellegrini M."/>
            <person name="Salzberg S.L."/>
        </authorList>
    </citation>
    <scope>NUCLEOTIDE SEQUENCE [LARGE SCALE GENOMIC DNA]</scope>
    <source>
        <strain evidence="22 23">cv. SW786</strain>
    </source>
</reference>
<keyword evidence="16" id="KW-0325">Glycoprotein</keyword>
<dbReference type="GO" id="GO:0005524">
    <property type="term" value="F:ATP binding"/>
    <property type="evidence" value="ECO:0007669"/>
    <property type="project" value="UniProtKB-UniRule"/>
</dbReference>
<evidence type="ECO:0000259" key="21">
    <source>
        <dbReference type="PROSITE" id="PS50011"/>
    </source>
</evidence>
<dbReference type="Gene3D" id="2.60.120.430">
    <property type="entry name" value="Galactose-binding lectin"/>
    <property type="match status" value="1"/>
</dbReference>
<comment type="subcellular location">
    <subcellularLocation>
        <location evidence="1">Membrane</location>
        <topology evidence="1">Single-pass type I membrane protein</topology>
    </subcellularLocation>
</comment>
<keyword evidence="10 19" id="KW-0547">Nucleotide-binding</keyword>
<dbReference type="CDD" id="cd14066">
    <property type="entry name" value="STKc_IRAK"/>
    <property type="match status" value="1"/>
</dbReference>
<evidence type="ECO:0000256" key="11">
    <source>
        <dbReference type="ARBA" id="ARBA00022777"/>
    </source>
</evidence>